<dbReference type="InterPro" id="IPR023393">
    <property type="entry name" value="START-like_dom_sf"/>
</dbReference>
<comment type="caution">
    <text evidence="2">The sequence shown here is derived from an EMBL/GenBank/DDBJ whole genome shotgun (WGS) entry which is preliminary data.</text>
</comment>
<gene>
    <name evidence="2" type="ORF">GCM10011499_22350</name>
</gene>
<evidence type="ECO:0000313" key="2">
    <source>
        <dbReference type="EMBL" id="GGA51840.1"/>
    </source>
</evidence>
<dbReference type="OrthoDB" id="315686at2"/>
<dbReference type="SUPFAM" id="SSF55961">
    <property type="entry name" value="Bet v1-like"/>
    <property type="match status" value="1"/>
</dbReference>
<reference evidence="2 3" key="1">
    <citation type="journal article" date="2014" name="Int. J. Syst. Evol. Microbiol.">
        <title>Complete genome sequence of Corynebacterium casei LMG S-19264T (=DSM 44701T), isolated from a smear-ripened cheese.</title>
        <authorList>
            <consortium name="US DOE Joint Genome Institute (JGI-PGF)"/>
            <person name="Walter F."/>
            <person name="Albersmeier A."/>
            <person name="Kalinowski J."/>
            <person name="Ruckert C."/>
        </authorList>
    </citation>
    <scope>NUCLEOTIDE SEQUENCE [LARGE SCALE GENOMIC DNA]</scope>
    <source>
        <strain evidence="2 3">CGMCC 1.15896</strain>
    </source>
</reference>
<protein>
    <recommendedName>
        <fullName evidence="4">Polyketide cyclase / dehydrase and lipid transport</fullName>
    </recommendedName>
</protein>
<keyword evidence="1" id="KW-1133">Transmembrane helix</keyword>
<dbReference type="RefSeq" id="WP_127071147.1">
    <property type="nucleotide sequence ID" value="NZ_BMKB01000003.1"/>
</dbReference>
<feature type="transmembrane region" description="Helical" evidence="1">
    <location>
        <begin position="41"/>
        <end position="62"/>
    </location>
</feature>
<accession>A0A916RCK8</accession>
<evidence type="ECO:0000256" key="1">
    <source>
        <dbReference type="SAM" id="Phobius"/>
    </source>
</evidence>
<sequence>MTTNSSVPQPIIRRLAIAFVFALAYGLLLYLLIWVNDTESLSFIAGLFLLPMAVAGVATSVADPTGRGPLWPHIRNGWIVIALLVVITMVLFREGGICVAMAAPCFLVGSAAGSALTLWLLRQFQSPRSTTLVIVLPLLGFPIEPHLSYPEYAGEVTTVIEIAAPPSTVWQNTVEIPAIDPAELPFTFSHHVVGVPHPENAVIVGEGVGAVRQLSWTKGVRFEEVVTRWDQDRHLAWDFRFGPDSIPDAVEAHIEVDSSYLKLANGEYTLELLPNGNTRLSLTTRYWIATPINAYCKLWGTIFLNDFHGAVLKIIKDRSERV</sequence>
<feature type="transmembrane region" description="Helical" evidence="1">
    <location>
        <begin position="99"/>
        <end position="121"/>
    </location>
</feature>
<dbReference type="AlphaFoldDB" id="A0A916RCK8"/>
<organism evidence="2 3">
    <name type="scientific">Pelagibacterium lentulum</name>
    <dbReference type="NCBI Taxonomy" id="2029865"/>
    <lineage>
        <taxon>Bacteria</taxon>
        <taxon>Pseudomonadati</taxon>
        <taxon>Pseudomonadota</taxon>
        <taxon>Alphaproteobacteria</taxon>
        <taxon>Hyphomicrobiales</taxon>
        <taxon>Devosiaceae</taxon>
        <taxon>Pelagibacterium</taxon>
    </lineage>
</organism>
<evidence type="ECO:0008006" key="4">
    <source>
        <dbReference type="Google" id="ProtNLM"/>
    </source>
</evidence>
<feature type="transmembrane region" description="Helical" evidence="1">
    <location>
        <begin position="12"/>
        <end position="35"/>
    </location>
</feature>
<feature type="transmembrane region" description="Helical" evidence="1">
    <location>
        <begin position="74"/>
        <end position="93"/>
    </location>
</feature>
<evidence type="ECO:0000313" key="3">
    <source>
        <dbReference type="Proteomes" id="UP000596977"/>
    </source>
</evidence>
<dbReference type="Proteomes" id="UP000596977">
    <property type="component" value="Unassembled WGS sequence"/>
</dbReference>
<proteinExistence type="predicted"/>
<dbReference type="Gene3D" id="3.30.530.20">
    <property type="match status" value="1"/>
</dbReference>
<keyword evidence="3" id="KW-1185">Reference proteome</keyword>
<dbReference type="EMBL" id="BMKB01000003">
    <property type="protein sequence ID" value="GGA51840.1"/>
    <property type="molecule type" value="Genomic_DNA"/>
</dbReference>
<name>A0A916RCK8_9HYPH</name>
<keyword evidence="1" id="KW-0812">Transmembrane</keyword>
<keyword evidence="1" id="KW-0472">Membrane</keyword>